<evidence type="ECO:0000313" key="4">
    <source>
        <dbReference type="Proteomes" id="UP000008827"/>
    </source>
</evidence>
<dbReference type="InterPro" id="IPR001810">
    <property type="entry name" value="F-box_dom"/>
</dbReference>
<dbReference type="OrthoDB" id="1854110at2759"/>
<protein>
    <recommendedName>
        <fullName evidence="1">F-box domain-containing protein</fullName>
    </recommendedName>
</protein>
<dbReference type="SUPFAM" id="SSF81383">
    <property type="entry name" value="F-box domain"/>
    <property type="match status" value="1"/>
</dbReference>
<proteinExistence type="predicted"/>
<evidence type="ECO:0000313" key="3">
    <source>
        <dbReference type="EnsemblPlants" id="KRH45637"/>
    </source>
</evidence>
<dbReference type="OMA" id="SHVWIEI"/>
<dbReference type="Proteomes" id="UP000008827">
    <property type="component" value="Chromosome 8"/>
</dbReference>
<reference evidence="3" key="2">
    <citation type="submission" date="2018-02" db="UniProtKB">
        <authorList>
            <consortium name="EnsemblPlants"/>
        </authorList>
    </citation>
    <scope>IDENTIFICATION</scope>
    <source>
        <strain evidence="3">Williams 82</strain>
    </source>
</reference>
<dbReference type="HOGENOM" id="CLU_057602_1_0_1"/>
<dbReference type="EnsemblPlants" id="KRH45637">
    <property type="protein sequence ID" value="KRH45637"/>
    <property type="gene ID" value="GLYMA_08G284600"/>
</dbReference>
<organism evidence="3">
    <name type="scientific">Glycine max</name>
    <name type="common">Soybean</name>
    <name type="synonym">Glycine hispida</name>
    <dbReference type="NCBI Taxonomy" id="3847"/>
    <lineage>
        <taxon>Eukaryota</taxon>
        <taxon>Viridiplantae</taxon>
        <taxon>Streptophyta</taxon>
        <taxon>Embryophyta</taxon>
        <taxon>Tracheophyta</taxon>
        <taxon>Spermatophyta</taxon>
        <taxon>Magnoliopsida</taxon>
        <taxon>eudicotyledons</taxon>
        <taxon>Gunneridae</taxon>
        <taxon>Pentapetalae</taxon>
        <taxon>rosids</taxon>
        <taxon>fabids</taxon>
        <taxon>Fabales</taxon>
        <taxon>Fabaceae</taxon>
        <taxon>Papilionoideae</taxon>
        <taxon>50 kb inversion clade</taxon>
        <taxon>NPAAA clade</taxon>
        <taxon>indigoferoid/millettioid clade</taxon>
        <taxon>Phaseoleae</taxon>
        <taxon>Glycine</taxon>
        <taxon>Glycine subgen. Soja</taxon>
    </lineage>
</organism>
<evidence type="ECO:0000259" key="1">
    <source>
        <dbReference type="Pfam" id="PF00646"/>
    </source>
</evidence>
<keyword evidence="4" id="KW-1185">Reference proteome</keyword>
<evidence type="ECO:0000313" key="2">
    <source>
        <dbReference type="EMBL" id="KRH45637.1"/>
    </source>
</evidence>
<dbReference type="Gramene" id="KRH45637">
    <property type="protein sequence ID" value="KRH45637"/>
    <property type="gene ID" value="GLYMA_08G284600"/>
</dbReference>
<dbReference type="Gene3D" id="2.120.10.80">
    <property type="entry name" value="Kelch-type beta propeller"/>
    <property type="match status" value="1"/>
</dbReference>
<sequence length="384" mass="42583">MATFKDEKEEEEAPMHVDILEAIFSHVPLIHLVPASHVSNSWKRAVSTSLRHVKPAKPWLTVHTQSPRAPHVTTTFAYDPRSREWFQIHAPSPNHTTALRSSHSTLLYTLSPREFTFSLDPLKLAWHHARPPRVWRTDPTVARVGTKIILAGGACDFEDDPLAVEAYDAESHAWLRCEPMPGILKGSTASTWLTVAVAGDKMHVTEKNSGVTCSFDCGTMTWQGPFNLRPDQSVFHCVTGTIRGRLMVAGLVGDAENVKEVKLWEVKGGLGLGLGLGFEEIGAVPKEMVVKLVMGEGDCCCCWGVAGSIEVNWIGDYVYFQNRMEPEEMVVCEVVNGRCEWGSVRNVTVNDVSRMGRMVFSGGHVGLEDLKRAVKDNCMFVEKK</sequence>
<name>I1KXD1_SOYBN</name>
<dbReference type="InterPro" id="IPR015915">
    <property type="entry name" value="Kelch-typ_b-propeller"/>
</dbReference>
<reference evidence="2 3" key="1">
    <citation type="journal article" date="2010" name="Nature">
        <title>Genome sequence of the palaeopolyploid soybean.</title>
        <authorList>
            <person name="Schmutz J."/>
            <person name="Cannon S.B."/>
            <person name="Schlueter J."/>
            <person name="Ma J."/>
            <person name="Mitros T."/>
            <person name="Nelson W."/>
            <person name="Hyten D.L."/>
            <person name="Song Q."/>
            <person name="Thelen J.J."/>
            <person name="Cheng J."/>
            <person name="Xu D."/>
            <person name="Hellsten U."/>
            <person name="May G.D."/>
            <person name="Yu Y."/>
            <person name="Sakurai T."/>
            <person name="Umezawa T."/>
            <person name="Bhattacharyya M.K."/>
            <person name="Sandhu D."/>
            <person name="Valliyodan B."/>
            <person name="Lindquist E."/>
            <person name="Peto M."/>
            <person name="Grant D."/>
            <person name="Shu S."/>
            <person name="Goodstein D."/>
            <person name="Barry K."/>
            <person name="Futrell-Griggs M."/>
            <person name="Abernathy B."/>
            <person name="Du J."/>
            <person name="Tian Z."/>
            <person name="Zhu L."/>
            <person name="Gill N."/>
            <person name="Joshi T."/>
            <person name="Libault M."/>
            <person name="Sethuraman A."/>
            <person name="Zhang X.-C."/>
            <person name="Shinozaki K."/>
            <person name="Nguyen H.T."/>
            <person name="Wing R.A."/>
            <person name="Cregan P."/>
            <person name="Specht J."/>
            <person name="Grimwood J."/>
            <person name="Rokhsar D."/>
            <person name="Stacey G."/>
            <person name="Shoemaker R.C."/>
            <person name="Jackson S.A."/>
        </authorList>
    </citation>
    <scope>NUCLEOTIDE SEQUENCE [LARGE SCALE GENOMIC DNA]</scope>
    <source>
        <strain evidence="3">cv. Williams 82</strain>
        <tissue evidence="2">Callus</tissue>
    </source>
</reference>
<dbReference type="RefSeq" id="XP_003530637.1">
    <property type="nucleotide sequence ID" value="XM_003530589.5"/>
</dbReference>
<dbReference type="PaxDb" id="3847-GLYMA08G39230.1"/>
<dbReference type="SUPFAM" id="SSF117281">
    <property type="entry name" value="Kelch motif"/>
    <property type="match status" value="1"/>
</dbReference>
<dbReference type="Pfam" id="PF00646">
    <property type="entry name" value="F-box"/>
    <property type="match status" value="1"/>
</dbReference>
<feature type="domain" description="F-box" evidence="1">
    <location>
        <begin position="18"/>
        <end position="51"/>
    </location>
</feature>
<gene>
    <name evidence="3" type="primary">LOC100799807</name>
    <name evidence="2" type="ORF">GLYMA_08G284600</name>
</gene>
<dbReference type="PANTHER" id="PTHR24414:SF44">
    <property type="entry name" value="F-BOX DOMAIN-CONTAINING PROTEIN"/>
    <property type="match status" value="1"/>
</dbReference>
<dbReference type="KEGG" id="gmx:100799807"/>
<dbReference type="GO" id="GO:0043161">
    <property type="term" value="P:proteasome-mediated ubiquitin-dependent protein catabolic process"/>
    <property type="evidence" value="ECO:0000318"/>
    <property type="project" value="GO_Central"/>
</dbReference>
<accession>I1KXD1</accession>
<dbReference type="STRING" id="3847.I1KXD1"/>
<dbReference type="InterPro" id="IPR050354">
    <property type="entry name" value="F-box/kelch-repeat_ARATH"/>
</dbReference>
<reference evidence="2" key="3">
    <citation type="submission" date="2018-07" db="EMBL/GenBank/DDBJ databases">
        <title>WGS assembly of Glycine max.</title>
        <authorList>
            <person name="Schmutz J."/>
            <person name="Cannon S."/>
            <person name="Schlueter J."/>
            <person name="Ma J."/>
            <person name="Mitros T."/>
            <person name="Nelson W."/>
            <person name="Hyten D."/>
            <person name="Song Q."/>
            <person name="Thelen J."/>
            <person name="Cheng J."/>
            <person name="Xu D."/>
            <person name="Hellsten U."/>
            <person name="May G."/>
            <person name="Yu Y."/>
            <person name="Sakurai T."/>
            <person name="Umezawa T."/>
            <person name="Bhattacharyya M."/>
            <person name="Sandhu D."/>
            <person name="Valliyodan B."/>
            <person name="Lindquist E."/>
            <person name="Peto M."/>
            <person name="Grant D."/>
            <person name="Shu S."/>
            <person name="Goodstein D."/>
            <person name="Barry K."/>
            <person name="Futrell-Griggs M."/>
            <person name="Abernathy B."/>
            <person name="Du J."/>
            <person name="Tian Z."/>
            <person name="Zhu L."/>
            <person name="Gill N."/>
            <person name="Joshi T."/>
            <person name="Libault M."/>
            <person name="Sethuraman A."/>
            <person name="Zhang X."/>
            <person name="Shinozaki K."/>
            <person name="Nguyen H."/>
            <person name="Wing R."/>
            <person name="Cregan P."/>
            <person name="Specht J."/>
            <person name="Grimwood J."/>
            <person name="Rokhsar D."/>
            <person name="Stacey G."/>
            <person name="Shoemaker R."/>
            <person name="Jackson S."/>
        </authorList>
    </citation>
    <scope>NUCLEOTIDE SEQUENCE</scope>
    <source>
        <tissue evidence="2">Callus</tissue>
    </source>
</reference>
<dbReference type="eggNOG" id="ENOG502RB6E">
    <property type="taxonomic scope" value="Eukaryota"/>
</dbReference>
<dbReference type="GO" id="GO:0005634">
    <property type="term" value="C:nucleus"/>
    <property type="evidence" value="ECO:0000318"/>
    <property type="project" value="GO_Central"/>
</dbReference>
<dbReference type="GO" id="GO:0005829">
    <property type="term" value="C:cytosol"/>
    <property type="evidence" value="ECO:0000318"/>
    <property type="project" value="GO_Central"/>
</dbReference>
<dbReference type="EMBL" id="CM000841">
    <property type="protein sequence ID" value="KRH45637.1"/>
    <property type="molecule type" value="Genomic_DNA"/>
</dbReference>
<dbReference type="AlphaFoldDB" id="I1KXD1"/>
<dbReference type="GeneID" id="100799807"/>
<dbReference type="InterPro" id="IPR036047">
    <property type="entry name" value="F-box-like_dom_sf"/>
</dbReference>
<dbReference type="PANTHER" id="PTHR24414">
    <property type="entry name" value="F-BOX/KELCH-REPEAT PROTEIN SKIP4"/>
    <property type="match status" value="1"/>
</dbReference>